<dbReference type="SUPFAM" id="SSF48498">
    <property type="entry name" value="Tetracyclin repressor-like, C-terminal domain"/>
    <property type="match status" value="1"/>
</dbReference>
<name>A0A853ENH6_9MICO</name>
<dbReference type="Gene3D" id="1.10.357.10">
    <property type="entry name" value="Tetracycline Repressor, domain 2"/>
    <property type="match status" value="1"/>
</dbReference>
<dbReference type="InterPro" id="IPR036271">
    <property type="entry name" value="Tet_transcr_reg_TetR-rel_C_sf"/>
</dbReference>
<dbReference type="RefSeq" id="WP_179912081.1">
    <property type="nucleotide sequence ID" value="NZ_JACBYE010000001.1"/>
</dbReference>
<feature type="domain" description="Tetracyclin repressor-like C-terminal" evidence="5">
    <location>
        <begin position="86"/>
        <end position="194"/>
    </location>
</feature>
<evidence type="ECO:0000256" key="4">
    <source>
        <dbReference type="SAM" id="MobiDB-lite"/>
    </source>
</evidence>
<dbReference type="SUPFAM" id="SSF46689">
    <property type="entry name" value="Homeodomain-like"/>
    <property type="match status" value="1"/>
</dbReference>
<protein>
    <submittedName>
        <fullName evidence="6">TetR/AcrR family transcriptional regulator C-terminal ligand-binding domain-containing protein</fullName>
    </submittedName>
</protein>
<dbReference type="InterPro" id="IPR011075">
    <property type="entry name" value="TetR_C"/>
</dbReference>
<sequence>MAQAEQGRAAGPTRAAQGRPRDTTIDARATEAVVELLSTLPYSALTLEGVATAAGTSKPALRRRWKSLPGVVVHTFISILGTTPTPDTGCVHCDLVHGITNLAEVFEDSPITRALPGLLSDLEADPELRAHFLRDYFEARRATSRTVLEHAVERGEIQEGLDMELALDLLAAPLYYRAFFGHQPIDAGLAERTVLSVLNGIATPEWRRHHEP</sequence>
<evidence type="ECO:0000256" key="2">
    <source>
        <dbReference type="ARBA" id="ARBA00023125"/>
    </source>
</evidence>
<keyword evidence="2" id="KW-0238">DNA-binding</keyword>
<evidence type="ECO:0000256" key="3">
    <source>
        <dbReference type="ARBA" id="ARBA00023163"/>
    </source>
</evidence>
<keyword evidence="1" id="KW-0805">Transcription regulation</keyword>
<accession>A0A853ENH6</accession>
<dbReference type="PANTHER" id="PTHR30055">
    <property type="entry name" value="HTH-TYPE TRANSCRIPTIONAL REGULATOR RUTR"/>
    <property type="match status" value="1"/>
</dbReference>
<keyword evidence="7" id="KW-1185">Reference proteome</keyword>
<evidence type="ECO:0000256" key="1">
    <source>
        <dbReference type="ARBA" id="ARBA00023015"/>
    </source>
</evidence>
<dbReference type="PANTHER" id="PTHR30055:SF148">
    <property type="entry name" value="TETR-FAMILY TRANSCRIPTIONAL REGULATOR"/>
    <property type="match status" value="1"/>
</dbReference>
<dbReference type="Pfam" id="PF16859">
    <property type="entry name" value="TetR_C_11"/>
    <property type="match status" value="1"/>
</dbReference>
<dbReference type="GO" id="GO:0000976">
    <property type="term" value="F:transcription cis-regulatory region binding"/>
    <property type="evidence" value="ECO:0007669"/>
    <property type="project" value="TreeGrafter"/>
</dbReference>
<evidence type="ECO:0000313" key="6">
    <source>
        <dbReference type="EMBL" id="NYS92101.1"/>
    </source>
</evidence>
<organism evidence="6 7">
    <name type="scientific">Sanguibacter inulinus</name>
    <dbReference type="NCBI Taxonomy" id="60922"/>
    <lineage>
        <taxon>Bacteria</taxon>
        <taxon>Bacillati</taxon>
        <taxon>Actinomycetota</taxon>
        <taxon>Actinomycetes</taxon>
        <taxon>Micrococcales</taxon>
        <taxon>Sanguibacteraceae</taxon>
        <taxon>Sanguibacter</taxon>
    </lineage>
</organism>
<comment type="caution">
    <text evidence="6">The sequence shown here is derived from an EMBL/GenBank/DDBJ whole genome shotgun (WGS) entry which is preliminary data.</text>
</comment>
<keyword evidence="3" id="KW-0804">Transcription</keyword>
<dbReference type="EMBL" id="JACBYE010000001">
    <property type="protein sequence ID" value="NYS92101.1"/>
    <property type="molecule type" value="Genomic_DNA"/>
</dbReference>
<reference evidence="6 7" key="1">
    <citation type="submission" date="2020-07" db="EMBL/GenBank/DDBJ databases">
        <title>MOT database genomes.</title>
        <authorList>
            <person name="Joseph S."/>
            <person name="Aduse-Opoku J."/>
            <person name="Hashim A."/>
            <person name="Wade W."/>
            <person name="Curtis M."/>
        </authorList>
    </citation>
    <scope>NUCLEOTIDE SEQUENCE [LARGE SCALE GENOMIC DNA]</scope>
    <source>
        <strain evidence="6 7">DSM 100099</strain>
    </source>
</reference>
<dbReference type="Proteomes" id="UP000561011">
    <property type="component" value="Unassembled WGS sequence"/>
</dbReference>
<proteinExistence type="predicted"/>
<dbReference type="AlphaFoldDB" id="A0A853ENH6"/>
<feature type="region of interest" description="Disordered" evidence="4">
    <location>
        <begin position="1"/>
        <end position="24"/>
    </location>
</feature>
<dbReference type="InterPro" id="IPR009057">
    <property type="entry name" value="Homeodomain-like_sf"/>
</dbReference>
<gene>
    <name evidence="6" type="ORF">HZZ10_00915</name>
</gene>
<dbReference type="GO" id="GO:0003700">
    <property type="term" value="F:DNA-binding transcription factor activity"/>
    <property type="evidence" value="ECO:0007669"/>
    <property type="project" value="TreeGrafter"/>
</dbReference>
<evidence type="ECO:0000313" key="7">
    <source>
        <dbReference type="Proteomes" id="UP000561011"/>
    </source>
</evidence>
<dbReference type="InterPro" id="IPR050109">
    <property type="entry name" value="HTH-type_TetR-like_transc_reg"/>
</dbReference>
<dbReference type="Gene3D" id="1.10.10.60">
    <property type="entry name" value="Homeodomain-like"/>
    <property type="match status" value="1"/>
</dbReference>
<evidence type="ECO:0000259" key="5">
    <source>
        <dbReference type="Pfam" id="PF16859"/>
    </source>
</evidence>